<dbReference type="InterPro" id="IPR023187">
    <property type="entry name" value="Tscrpt_reg_MarR-type_CS"/>
</dbReference>
<dbReference type="PANTHER" id="PTHR33164:SF43">
    <property type="entry name" value="HTH-TYPE TRANSCRIPTIONAL REPRESSOR YETL"/>
    <property type="match status" value="1"/>
</dbReference>
<dbReference type="Pfam" id="PF12802">
    <property type="entry name" value="MarR_2"/>
    <property type="match status" value="1"/>
</dbReference>
<protein>
    <submittedName>
        <fullName evidence="5">MarR family transcriptional regulator</fullName>
    </submittedName>
</protein>
<dbReference type="Gene3D" id="1.10.10.10">
    <property type="entry name" value="Winged helix-like DNA-binding domain superfamily/Winged helix DNA-binding domain"/>
    <property type="match status" value="1"/>
</dbReference>
<keyword evidence="2" id="KW-0238">DNA-binding</keyword>
<dbReference type="InterPro" id="IPR039422">
    <property type="entry name" value="MarR/SlyA-like"/>
</dbReference>
<proteinExistence type="predicted"/>
<gene>
    <name evidence="5" type="ORF">B0I08_10954</name>
</gene>
<keyword evidence="6" id="KW-1185">Reference proteome</keyword>
<dbReference type="InterPro" id="IPR000835">
    <property type="entry name" value="HTH_MarR-typ"/>
</dbReference>
<dbReference type="PROSITE" id="PS01117">
    <property type="entry name" value="HTH_MARR_1"/>
    <property type="match status" value="1"/>
</dbReference>
<keyword evidence="3" id="KW-0804">Transcription</keyword>
<dbReference type="PANTHER" id="PTHR33164">
    <property type="entry name" value="TRANSCRIPTIONAL REGULATOR, MARR FAMILY"/>
    <property type="match status" value="1"/>
</dbReference>
<dbReference type="EMBL" id="PVTL01000009">
    <property type="protein sequence ID" value="PRY65906.1"/>
    <property type="molecule type" value="Genomic_DNA"/>
</dbReference>
<reference evidence="5 6" key="1">
    <citation type="submission" date="2018-03" db="EMBL/GenBank/DDBJ databases">
        <title>Genomic Encyclopedia of Type Strains, Phase III (KMG-III): the genomes of soil and plant-associated and newly described type strains.</title>
        <authorList>
            <person name="Whitman W."/>
        </authorList>
    </citation>
    <scope>NUCLEOTIDE SEQUENCE [LARGE SCALE GENOMIC DNA]</scope>
    <source>
        <strain evidence="5 6">CGMCC 1.12484</strain>
    </source>
</reference>
<evidence type="ECO:0000256" key="3">
    <source>
        <dbReference type="ARBA" id="ARBA00023163"/>
    </source>
</evidence>
<feature type="domain" description="HTH marR-type" evidence="4">
    <location>
        <begin position="5"/>
        <end position="139"/>
    </location>
</feature>
<dbReference type="GO" id="GO:0003677">
    <property type="term" value="F:DNA binding"/>
    <property type="evidence" value="ECO:0007669"/>
    <property type="project" value="UniProtKB-KW"/>
</dbReference>
<keyword evidence="1" id="KW-0805">Transcription regulation</keyword>
<dbReference type="InterPro" id="IPR036388">
    <property type="entry name" value="WH-like_DNA-bd_sf"/>
</dbReference>
<accession>A0A2T0V6V5</accession>
<dbReference type="PRINTS" id="PR00598">
    <property type="entry name" value="HTHMARR"/>
</dbReference>
<sequence>MSRSGADLALLLLAGFRKMADQGSVELSKLGYDDVRPVHDFALHSILSGADSASELGRAMSITKQAAANTISLLEDRGYVAREPDPTDKRRIRLSVTEHGKTMLREGEAVFERLREQWEEQAGVDAVAALQETLRNFVGPDAIQVNVPGWDARDPES</sequence>
<evidence type="ECO:0000313" key="5">
    <source>
        <dbReference type="EMBL" id="PRY65906.1"/>
    </source>
</evidence>
<dbReference type="RefSeq" id="WP_106214383.1">
    <property type="nucleotide sequence ID" value="NZ_PVTL01000009.1"/>
</dbReference>
<dbReference type="OrthoDB" id="122135at2"/>
<dbReference type="SUPFAM" id="SSF46785">
    <property type="entry name" value="Winged helix' DNA-binding domain"/>
    <property type="match status" value="1"/>
</dbReference>
<dbReference type="GO" id="GO:0006950">
    <property type="term" value="P:response to stress"/>
    <property type="evidence" value="ECO:0007669"/>
    <property type="project" value="TreeGrafter"/>
</dbReference>
<dbReference type="InterPro" id="IPR036390">
    <property type="entry name" value="WH_DNA-bd_sf"/>
</dbReference>
<evidence type="ECO:0000256" key="1">
    <source>
        <dbReference type="ARBA" id="ARBA00023015"/>
    </source>
</evidence>
<dbReference type="AlphaFoldDB" id="A0A2T0V6V5"/>
<evidence type="ECO:0000259" key="4">
    <source>
        <dbReference type="PROSITE" id="PS50995"/>
    </source>
</evidence>
<organism evidence="5 6">
    <name type="scientific">Glaciihabitans tibetensis</name>
    <dbReference type="NCBI Taxonomy" id="1266600"/>
    <lineage>
        <taxon>Bacteria</taxon>
        <taxon>Bacillati</taxon>
        <taxon>Actinomycetota</taxon>
        <taxon>Actinomycetes</taxon>
        <taxon>Micrococcales</taxon>
        <taxon>Microbacteriaceae</taxon>
        <taxon>Glaciihabitans</taxon>
    </lineage>
</organism>
<dbReference type="PROSITE" id="PS50995">
    <property type="entry name" value="HTH_MARR_2"/>
    <property type="match status" value="1"/>
</dbReference>
<evidence type="ECO:0000313" key="6">
    <source>
        <dbReference type="Proteomes" id="UP000237983"/>
    </source>
</evidence>
<comment type="caution">
    <text evidence="5">The sequence shown here is derived from an EMBL/GenBank/DDBJ whole genome shotgun (WGS) entry which is preliminary data.</text>
</comment>
<name>A0A2T0V6V5_9MICO</name>
<dbReference type="Proteomes" id="UP000237983">
    <property type="component" value="Unassembled WGS sequence"/>
</dbReference>
<dbReference type="SMART" id="SM00347">
    <property type="entry name" value="HTH_MARR"/>
    <property type="match status" value="1"/>
</dbReference>
<dbReference type="GO" id="GO:0003700">
    <property type="term" value="F:DNA-binding transcription factor activity"/>
    <property type="evidence" value="ECO:0007669"/>
    <property type="project" value="InterPro"/>
</dbReference>
<evidence type="ECO:0000256" key="2">
    <source>
        <dbReference type="ARBA" id="ARBA00023125"/>
    </source>
</evidence>